<feature type="non-terminal residue" evidence="1">
    <location>
        <position position="1"/>
    </location>
</feature>
<reference evidence="1" key="1">
    <citation type="submission" date="2023-04" db="EMBL/GenBank/DDBJ databases">
        <title>Draft Genome sequencing of Naganishia species isolated from polar environments using Oxford Nanopore Technology.</title>
        <authorList>
            <person name="Leo P."/>
            <person name="Venkateswaran K."/>
        </authorList>
    </citation>
    <scope>NUCLEOTIDE SEQUENCE</scope>
    <source>
        <strain evidence="1">DBVPG 5303</strain>
    </source>
</reference>
<comment type="caution">
    <text evidence="1">The sequence shown here is derived from an EMBL/GenBank/DDBJ whole genome shotgun (WGS) entry which is preliminary data.</text>
</comment>
<gene>
    <name evidence="1" type="ORF">QFC24_003168</name>
</gene>
<proteinExistence type="predicted"/>
<organism evidence="1 2">
    <name type="scientific">Naganishia onofrii</name>
    <dbReference type="NCBI Taxonomy" id="1851511"/>
    <lineage>
        <taxon>Eukaryota</taxon>
        <taxon>Fungi</taxon>
        <taxon>Dikarya</taxon>
        <taxon>Basidiomycota</taxon>
        <taxon>Agaricomycotina</taxon>
        <taxon>Tremellomycetes</taxon>
        <taxon>Filobasidiales</taxon>
        <taxon>Filobasidiaceae</taxon>
        <taxon>Naganishia</taxon>
    </lineage>
</organism>
<protein>
    <submittedName>
        <fullName evidence="1">Uncharacterized protein</fullName>
    </submittedName>
</protein>
<evidence type="ECO:0000313" key="1">
    <source>
        <dbReference type="EMBL" id="KAJ9124799.1"/>
    </source>
</evidence>
<evidence type="ECO:0000313" key="2">
    <source>
        <dbReference type="Proteomes" id="UP001234202"/>
    </source>
</evidence>
<sequence>HQMHWLNDQGWPLGERSWASMECVDSLKEMVDFGDLLKMVDSSLEPAIRSVVKKMVAKGIRMHEPNKQEDWTSKGGNDVNGGAEA</sequence>
<accession>A0ACC2XN53</accession>
<dbReference type="Proteomes" id="UP001234202">
    <property type="component" value="Unassembled WGS sequence"/>
</dbReference>
<dbReference type="EMBL" id="JASBWV010000009">
    <property type="protein sequence ID" value="KAJ9124799.1"/>
    <property type="molecule type" value="Genomic_DNA"/>
</dbReference>
<name>A0ACC2XN53_9TREE</name>
<keyword evidence="2" id="KW-1185">Reference proteome</keyword>